<evidence type="ECO:0000313" key="4">
    <source>
        <dbReference type="Proteomes" id="UP000251889"/>
    </source>
</evidence>
<dbReference type="Pfam" id="PF13568">
    <property type="entry name" value="OMP_b-brl_2"/>
    <property type="match status" value="1"/>
</dbReference>
<keyword evidence="1" id="KW-0732">Signal</keyword>
<dbReference type="EMBL" id="QMFY01000021">
    <property type="protein sequence ID" value="RAV98128.1"/>
    <property type="molecule type" value="Genomic_DNA"/>
</dbReference>
<proteinExistence type="predicted"/>
<keyword evidence="4" id="KW-1185">Reference proteome</keyword>
<comment type="caution">
    <text evidence="3">The sequence shown here is derived from an EMBL/GenBank/DDBJ whole genome shotgun (WGS) entry which is preliminary data.</text>
</comment>
<feature type="domain" description="Outer membrane protein beta-barrel" evidence="2">
    <location>
        <begin position="21"/>
        <end position="178"/>
    </location>
</feature>
<sequence length="204" mass="21870">MNKLRILGAALLVMIASQSFGQAQFALGVKGGLNFAKFDANDAGGSIKNKTGFHGGAFALIKLTKIGIQPELIYSQQGSKLKLNGQDLESNFSYVNIPVMLKFYLIAGLNLQVGPQFGFLAGAKSDGYDVAAQQFYKDRDVKSLYKKSDVTVGLGAGWDLPFGLTVDARYNLGLSKIDDDAAAAAAKNQVFQLSLGYKLIKFGK</sequence>
<protein>
    <submittedName>
        <fullName evidence="3">PorT family protein</fullName>
    </submittedName>
</protein>
<evidence type="ECO:0000256" key="1">
    <source>
        <dbReference type="SAM" id="SignalP"/>
    </source>
</evidence>
<feature type="chain" id="PRO_5016577975" evidence="1">
    <location>
        <begin position="22"/>
        <end position="204"/>
    </location>
</feature>
<evidence type="ECO:0000313" key="3">
    <source>
        <dbReference type="EMBL" id="RAV98128.1"/>
    </source>
</evidence>
<dbReference type="AlphaFoldDB" id="A0A364XVJ3"/>
<evidence type="ECO:0000259" key="2">
    <source>
        <dbReference type="Pfam" id="PF13568"/>
    </source>
</evidence>
<accession>A0A364XVJ3</accession>
<dbReference type="OrthoDB" id="1160354at2"/>
<organism evidence="3 4">
    <name type="scientific">Pseudochryseolinea flava</name>
    <dbReference type="NCBI Taxonomy" id="2059302"/>
    <lineage>
        <taxon>Bacteria</taxon>
        <taxon>Pseudomonadati</taxon>
        <taxon>Bacteroidota</taxon>
        <taxon>Cytophagia</taxon>
        <taxon>Cytophagales</taxon>
        <taxon>Fulvivirgaceae</taxon>
        <taxon>Pseudochryseolinea</taxon>
    </lineage>
</organism>
<dbReference type="InterPro" id="IPR025665">
    <property type="entry name" value="Beta-barrel_OMP_2"/>
</dbReference>
<feature type="signal peptide" evidence="1">
    <location>
        <begin position="1"/>
        <end position="21"/>
    </location>
</feature>
<name>A0A364XVJ3_9BACT</name>
<dbReference type="Proteomes" id="UP000251889">
    <property type="component" value="Unassembled WGS sequence"/>
</dbReference>
<dbReference type="RefSeq" id="WP_112749674.1">
    <property type="nucleotide sequence ID" value="NZ_QMFY01000021.1"/>
</dbReference>
<gene>
    <name evidence="3" type="ORF">DQQ10_24980</name>
</gene>
<reference evidence="3 4" key="1">
    <citation type="submission" date="2018-06" db="EMBL/GenBank/DDBJ databases">
        <title>Chryseolinea flavus sp. nov., a member of the phylum Bacteroidetes isolated from soil.</title>
        <authorList>
            <person name="Li Y."/>
            <person name="Wang J."/>
        </authorList>
    </citation>
    <scope>NUCLEOTIDE SEQUENCE [LARGE SCALE GENOMIC DNA]</scope>
    <source>
        <strain evidence="3 4">SDU1-6</strain>
    </source>
</reference>